<feature type="compositionally biased region" description="Polar residues" evidence="7">
    <location>
        <begin position="177"/>
        <end position="187"/>
    </location>
</feature>
<keyword evidence="2" id="KW-0677">Repeat</keyword>
<dbReference type="GO" id="GO:0008270">
    <property type="term" value="F:zinc ion binding"/>
    <property type="evidence" value="ECO:0007669"/>
    <property type="project" value="UniProtKB-KW"/>
</dbReference>
<keyword evidence="1" id="KW-0479">Metal-binding</keyword>
<keyword evidence="5" id="KW-0805">Transcription regulation</keyword>
<dbReference type="Pfam" id="PF13912">
    <property type="entry name" value="zf-C2H2_6"/>
    <property type="match status" value="4"/>
</dbReference>
<feature type="compositionally biased region" description="Low complexity" evidence="7">
    <location>
        <begin position="26"/>
        <end position="36"/>
    </location>
</feature>
<dbReference type="OrthoDB" id="6077919at2759"/>
<sequence length="590" mass="65646">MDDENNHKSWNRIRNQRVLLQEQEESSGPGSSSMEKSGFEDSEELTKKSGLRIKLKVGTSNQYSGEESDHDQSSVKEKRVCKVCNKSFSSGRALGGHMRVHAQEQDGGFGVGPVTKNLHNSKQLKDHQLLHRSNVNSNSTTCLLCGKSFPSMKSLFGHMRCHPDREWRGIRPPPSATIKNSSSSTVSDAVAPPKVDDQIDSAATTTITTTETEYLTLDLAQSLRSWSLTAKRGRKSLVQTRSIDPPLSDAAYDLLALSNKQSGHGIIEALDRDSSSKKKVKTEDGNRVTKNLSLKTLKQQIKEEPQLEERDLLSKKLKLNERGLPMRRKDEPENGVGPDSLSVNSSWEYRDGFGEESNDNCEDEEEEEEKHQFTHISGAHRHKHKKKKMKTIKLKDLETVQSVSPMPVVYCGSRYKCTTCNKSFSTHQALGGHRSSHNKGNKFLLVADTEDYSEFAADASAAEEEQQLLGAALSQTQVDSSPPPTPPEMTEVEESRSTVITMHQCKICNKKFATGQALGGHKRCHWISPAVAAPCSSSSVASPEQDNKKMGRKMFDFDLNELPVVEDEEIPESVYDGNFLNDHSCDWGKR</sequence>
<accession>A0A1U7ZGL8</accession>
<dbReference type="AlphaFoldDB" id="A0A1U7ZGL8"/>
<evidence type="ECO:0000256" key="1">
    <source>
        <dbReference type="ARBA" id="ARBA00022723"/>
    </source>
</evidence>
<keyword evidence="4" id="KW-0862">Zinc</keyword>
<feature type="region of interest" description="Disordered" evidence="7">
    <location>
        <begin position="1"/>
        <end position="76"/>
    </location>
</feature>
<dbReference type="PROSITE" id="PS00028">
    <property type="entry name" value="ZINC_FINGER_C2H2_1"/>
    <property type="match status" value="4"/>
</dbReference>
<feature type="compositionally biased region" description="Acidic residues" evidence="7">
    <location>
        <begin position="354"/>
        <end position="368"/>
    </location>
</feature>
<dbReference type="GeneID" id="104594341"/>
<dbReference type="KEGG" id="nnu:104594341"/>
<keyword evidence="8" id="KW-1185">Reference proteome</keyword>
<evidence type="ECO:0000313" key="9">
    <source>
        <dbReference type="RefSeq" id="XP_010252897.1"/>
    </source>
</evidence>
<evidence type="ECO:0000256" key="3">
    <source>
        <dbReference type="ARBA" id="ARBA00022771"/>
    </source>
</evidence>
<reference evidence="9" key="1">
    <citation type="submission" date="2025-08" db="UniProtKB">
        <authorList>
            <consortium name="RefSeq"/>
        </authorList>
    </citation>
    <scope>IDENTIFICATION</scope>
</reference>
<feature type="region of interest" description="Disordered" evidence="7">
    <location>
        <begin position="166"/>
        <end position="192"/>
    </location>
</feature>
<protein>
    <submittedName>
        <fullName evidence="9">Uncharacterized protein LOC104594341</fullName>
    </submittedName>
</protein>
<dbReference type="Proteomes" id="UP000189703">
    <property type="component" value="Unplaced"/>
</dbReference>
<feature type="region of interest" description="Disordered" evidence="7">
    <location>
        <begin position="323"/>
        <end position="389"/>
    </location>
</feature>
<dbReference type="PROSITE" id="PS50157">
    <property type="entry name" value="ZINC_FINGER_C2H2_2"/>
    <property type="match status" value="4"/>
</dbReference>
<keyword evidence="3" id="KW-0863">Zinc-finger</keyword>
<evidence type="ECO:0000256" key="5">
    <source>
        <dbReference type="ARBA" id="ARBA00023015"/>
    </source>
</evidence>
<evidence type="ECO:0000313" key="8">
    <source>
        <dbReference type="Proteomes" id="UP000189703"/>
    </source>
</evidence>
<dbReference type="GO" id="GO:0005634">
    <property type="term" value="C:nucleus"/>
    <property type="evidence" value="ECO:0000318"/>
    <property type="project" value="GO_Central"/>
</dbReference>
<feature type="compositionally biased region" description="Basic residues" evidence="7">
    <location>
        <begin position="378"/>
        <end position="389"/>
    </location>
</feature>
<dbReference type="STRING" id="4432.A0A1U7ZGL8"/>
<dbReference type="OMA" id="LWDNHWE"/>
<name>A0A1U7ZGL8_NELNU</name>
<evidence type="ECO:0000256" key="4">
    <source>
        <dbReference type="ARBA" id="ARBA00022833"/>
    </source>
</evidence>
<dbReference type="GO" id="GO:0003700">
    <property type="term" value="F:DNA-binding transcription factor activity"/>
    <property type="evidence" value="ECO:0000318"/>
    <property type="project" value="GO_Central"/>
</dbReference>
<dbReference type="SUPFAM" id="SSF57667">
    <property type="entry name" value="beta-beta-alpha zinc fingers"/>
    <property type="match status" value="2"/>
</dbReference>
<dbReference type="PANTHER" id="PTHR45988:SF18">
    <property type="entry name" value="C2H2-TYPE ZINC FINGER FAMILY PROTEIN"/>
    <property type="match status" value="1"/>
</dbReference>
<proteinExistence type="predicted"/>
<dbReference type="InterPro" id="IPR036236">
    <property type="entry name" value="Znf_C2H2_sf"/>
</dbReference>
<evidence type="ECO:0000256" key="7">
    <source>
        <dbReference type="SAM" id="MobiDB-lite"/>
    </source>
</evidence>
<dbReference type="GO" id="GO:0006355">
    <property type="term" value="P:regulation of DNA-templated transcription"/>
    <property type="evidence" value="ECO:0000318"/>
    <property type="project" value="GO_Central"/>
</dbReference>
<dbReference type="GO" id="GO:0000976">
    <property type="term" value="F:transcription cis-regulatory region binding"/>
    <property type="evidence" value="ECO:0000318"/>
    <property type="project" value="GO_Central"/>
</dbReference>
<dbReference type="Gene3D" id="3.30.160.60">
    <property type="entry name" value="Classic Zinc Finger"/>
    <property type="match status" value="3"/>
</dbReference>
<dbReference type="InterPro" id="IPR013087">
    <property type="entry name" value="Znf_C2H2_type"/>
</dbReference>
<dbReference type="RefSeq" id="XP_010252897.1">
    <property type="nucleotide sequence ID" value="XM_010254595.2"/>
</dbReference>
<dbReference type="PANTHER" id="PTHR45988">
    <property type="entry name" value="C2H2 TYPE ZINC FINGER TRANSCRIPTION FACTOR FAMILY-RELATED"/>
    <property type="match status" value="1"/>
</dbReference>
<dbReference type="eggNOG" id="KOG1721">
    <property type="taxonomic scope" value="Eukaryota"/>
</dbReference>
<gene>
    <name evidence="9" type="primary">LOC104594341</name>
</gene>
<evidence type="ECO:0000256" key="2">
    <source>
        <dbReference type="ARBA" id="ARBA00022737"/>
    </source>
</evidence>
<dbReference type="InterPro" id="IPR044653">
    <property type="entry name" value="AZF1/2/3-like"/>
</dbReference>
<organism evidence="8 9">
    <name type="scientific">Nelumbo nucifera</name>
    <name type="common">Sacred lotus</name>
    <dbReference type="NCBI Taxonomy" id="4432"/>
    <lineage>
        <taxon>Eukaryota</taxon>
        <taxon>Viridiplantae</taxon>
        <taxon>Streptophyta</taxon>
        <taxon>Embryophyta</taxon>
        <taxon>Tracheophyta</taxon>
        <taxon>Spermatophyta</taxon>
        <taxon>Magnoliopsida</taxon>
        <taxon>Proteales</taxon>
        <taxon>Nelumbonaceae</taxon>
        <taxon>Nelumbo</taxon>
    </lineage>
</organism>
<dbReference type="SMART" id="SM00355">
    <property type="entry name" value="ZnF_C2H2"/>
    <property type="match status" value="4"/>
</dbReference>
<evidence type="ECO:0000256" key="6">
    <source>
        <dbReference type="ARBA" id="ARBA00023163"/>
    </source>
</evidence>
<keyword evidence="6" id="KW-0804">Transcription</keyword>